<dbReference type="SUPFAM" id="SSF55729">
    <property type="entry name" value="Acyl-CoA N-acyltransferases (Nat)"/>
    <property type="match status" value="1"/>
</dbReference>
<reference evidence="4 5" key="1">
    <citation type="submission" date="2019-03" db="EMBL/GenBank/DDBJ databases">
        <authorList>
            <person name="Jensen L."/>
            <person name="Storgaard J."/>
            <person name="Sulaj E."/>
            <person name="Schramm A."/>
            <person name="Marshall I.P.G."/>
        </authorList>
    </citation>
    <scope>NUCLEOTIDE SEQUENCE [LARGE SCALE GENOMIC DNA]</scope>
    <source>
        <strain evidence="4 5">2017H2G3</strain>
    </source>
</reference>
<proteinExistence type="predicted"/>
<dbReference type="PANTHER" id="PTHR42919">
    <property type="entry name" value="N-ALPHA-ACETYLTRANSFERASE"/>
    <property type="match status" value="1"/>
</dbReference>
<evidence type="ECO:0000256" key="1">
    <source>
        <dbReference type="ARBA" id="ARBA00022679"/>
    </source>
</evidence>
<sequence length="195" mass="22970">MEIRNYTQNDEIGWLRCRVLSFLDTAYFDHVLKEKEKYKNPSIELVAVNEGQIVGLIDIEYEMNEGTVCSRGTGLGGMIWHIAVHPEFRRRGIAKQLLERAEKLANEKKLNRLEAWTRDDDWVNMWYEKNNFKKSDSYLHVYLDSGNELNEQIRIVLPNLVPVHAFAHYVGQDKEYIKGKFKRVHECSCYEKILC</sequence>
<protein>
    <submittedName>
        <fullName evidence="4">GNAT family N-acetyltransferase</fullName>
    </submittedName>
</protein>
<dbReference type="OrthoDB" id="1821130at2"/>
<dbReference type="Proteomes" id="UP000293846">
    <property type="component" value="Unassembled WGS sequence"/>
</dbReference>
<dbReference type="GO" id="GO:0016747">
    <property type="term" value="F:acyltransferase activity, transferring groups other than amino-acyl groups"/>
    <property type="evidence" value="ECO:0007669"/>
    <property type="project" value="InterPro"/>
</dbReference>
<organism evidence="4 5">
    <name type="scientific">Cytobacillus praedii</name>
    <dbReference type="NCBI Taxonomy" id="1742358"/>
    <lineage>
        <taxon>Bacteria</taxon>
        <taxon>Bacillati</taxon>
        <taxon>Bacillota</taxon>
        <taxon>Bacilli</taxon>
        <taxon>Bacillales</taxon>
        <taxon>Bacillaceae</taxon>
        <taxon>Cytobacillus</taxon>
    </lineage>
</organism>
<dbReference type="RefSeq" id="WP_057766848.1">
    <property type="nucleotide sequence ID" value="NZ_LMBX01000022.1"/>
</dbReference>
<dbReference type="STRING" id="1742358.GCA_001439605_02865"/>
<keyword evidence="5" id="KW-1185">Reference proteome</keyword>
<keyword evidence="2" id="KW-0012">Acyltransferase</keyword>
<gene>
    <name evidence="4" type="ORF">E0Y62_09735</name>
</gene>
<dbReference type="PROSITE" id="PS51186">
    <property type="entry name" value="GNAT"/>
    <property type="match status" value="1"/>
</dbReference>
<comment type="caution">
    <text evidence="4">The sequence shown here is derived from an EMBL/GenBank/DDBJ whole genome shotgun (WGS) entry which is preliminary data.</text>
</comment>
<evidence type="ECO:0000313" key="4">
    <source>
        <dbReference type="EMBL" id="TCJ04368.1"/>
    </source>
</evidence>
<evidence type="ECO:0000313" key="5">
    <source>
        <dbReference type="Proteomes" id="UP000293846"/>
    </source>
</evidence>
<dbReference type="EMBL" id="SJTH01000009">
    <property type="protein sequence ID" value="TCJ04368.1"/>
    <property type="molecule type" value="Genomic_DNA"/>
</dbReference>
<name>A0A4R1B1N4_9BACI</name>
<evidence type="ECO:0000256" key="2">
    <source>
        <dbReference type="ARBA" id="ARBA00023315"/>
    </source>
</evidence>
<dbReference type="Gene3D" id="3.40.630.30">
    <property type="match status" value="1"/>
</dbReference>
<dbReference type="InterPro" id="IPR051556">
    <property type="entry name" value="N-term/lysine_N-AcTrnsfr"/>
</dbReference>
<dbReference type="Pfam" id="PF13508">
    <property type="entry name" value="Acetyltransf_7"/>
    <property type="match status" value="1"/>
</dbReference>
<dbReference type="InterPro" id="IPR000182">
    <property type="entry name" value="GNAT_dom"/>
</dbReference>
<dbReference type="CDD" id="cd04301">
    <property type="entry name" value="NAT_SF"/>
    <property type="match status" value="1"/>
</dbReference>
<feature type="domain" description="N-acetyltransferase" evidence="3">
    <location>
        <begin position="1"/>
        <end position="156"/>
    </location>
</feature>
<keyword evidence="1 4" id="KW-0808">Transferase</keyword>
<dbReference type="AlphaFoldDB" id="A0A4R1B1N4"/>
<evidence type="ECO:0000259" key="3">
    <source>
        <dbReference type="PROSITE" id="PS51186"/>
    </source>
</evidence>
<accession>A0A4R1B1N4</accession>
<dbReference type="PANTHER" id="PTHR42919:SF8">
    <property type="entry name" value="N-ALPHA-ACETYLTRANSFERASE 50"/>
    <property type="match status" value="1"/>
</dbReference>
<dbReference type="InterPro" id="IPR016181">
    <property type="entry name" value="Acyl_CoA_acyltransferase"/>
</dbReference>